<dbReference type="Gene3D" id="3.40.50.2000">
    <property type="entry name" value="Glycogen Phosphorylase B"/>
    <property type="match status" value="2"/>
</dbReference>
<dbReference type="InterPro" id="IPR050194">
    <property type="entry name" value="Glycosyltransferase_grp1"/>
</dbReference>
<name>A0A1X7P6E7_9MICO</name>
<evidence type="ECO:0000259" key="4">
    <source>
        <dbReference type="Pfam" id="PF00534"/>
    </source>
</evidence>
<dbReference type="STRING" id="1891671.SAMN06295885_2619"/>
<dbReference type="GO" id="GO:0016758">
    <property type="term" value="F:hexosyltransferase activity"/>
    <property type="evidence" value="ECO:0007669"/>
    <property type="project" value="TreeGrafter"/>
</dbReference>
<dbReference type="GO" id="GO:1901137">
    <property type="term" value="P:carbohydrate derivative biosynthetic process"/>
    <property type="evidence" value="ECO:0007669"/>
    <property type="project" value="UniProtKB-ARBA"/>
</dbReference>
<dbReference type="Proteomes" id="UP000193711">
    <property type="component" value="Unassembled WGS sequence"/>
</dbReference>
<dbReference type="RefSeq" id="WP_085476988.1">
    <property type="nucleotide sequence ID" value="NZ_FXBM01000002.1"/>
</dbReference>
<protein>
    <recommendedName>
        <fullName evidence="1">D-inositol 3-phosphate glycosyltransferase</fullName>
    </recommendedName>
</protein>
<evidence type="ECO:0000256" key="1">
    <source>
        <dbReference type="ARBA" id="ARBA00021292"/>
    </source>
</evidence>
<gene>
    <name evidence="6" type="ORF">SAMN06295885_2619</name>
</gene>
<feature type="domain" description="Glycosyltransferase subfamily 4-like N-terminal" evidence="5">
    <location>
        <begin position="28"/>
        <end position="204"/>
    </location>
</feature>
<feature type="domain" description="Glycosyl transferase family 1" evidence="4">
    <location>
        <begin position="225"/>
        <end position="375"/>
    </location>
</feature>
<dbReference type="Pfam" id="PF13579">
    <property type="entry name" value="Glyco_trans_4_4"/>
    <property type="match status" value="1"/>
</dbReference>
<evidence type="ECO:0000313" key="7">
    <source>
        <dbReference type="Proteomes" id="UP000193711"/>
    </source>
</evidence>
<organism evidence="6 7">
    <name type="scientific">Rathayibacter oskolensis</name>
    <dbReference type="NCBI Taxonomy" id="1891671"/>
    <lineage>
        <taxon>Bacteria</taxon>
        <taxon>Bacillati</taxon>
        <taxon>Actinomycetota</taxon>
        <taxon>Actinomycetes</taxon>
        <taxon>Micrococcales</taxon>
        <taxon>Microbacteriaceae</taxon>
        <taxon>Rathayibacter</taxon>
    </lineage>
</organism>
<keyword evidence="7" id="KW-1185">Reference proteome</keyword>
<evidence type="ECO:0000256" key="3">
    <source>
        <dbReference type="ARBA" id="ARBA00022679"/>
    </source>
</evidence>
<keyword evidence="2" id="KW-0328">Glycosyltransferase</keyword>
<sequence length="441" mass="47462">MSTTPTTPRDQPMRLLFISNLYPPQVLGGYEMTCARVAEAMAARGHAVRVLTTPTYLPPEAAGVEVHRTLGLRTYFPLPQTGGEIAQLLHHESAVSRFENTRILLEELRDFEPTHVVAFNLLGIGGLALIDLLRTVEAAWMWNLGDRIPNALVDGLPERVLRIYGADAPDHFDRGEIVAVSRSLVDAIEAGGLELGEVEVIGRGVTVPPDSGAPRRYREGGITRFTFAASLGEHKGVGLVLEAAALLAEETRDFRVDLYGDGDVDGYRALASEAGLEGLVEFHGATAREVVLAAHSSADAFLFPTWAGEAFGVAPVEAAAAGCVPIVTASSGVAEFLIDGVDCIKITRSASSLHGAMRDVVTGAVDLEALGRRGRAAARGPLSFERSVDLLERSLERRTRPGSLAERAADVTLEADIMDKDHRAMDLLHRRFSGRDDDDDQ</sequence>
<accession>A0A1X7P6E7</accession>
<evidence type="ECO:0000259" key="5">
    <source>
        <dbReference type="Pfam" id="PF13579"/>
    </source>
</evidence>
<dbReference type="OrthoDB" id="9802525at2"/>
<reference evidence="7" key="1">
    <citation type="submission" date="2017-04" db="EMBL/GenBank/DDBJ databases">
        <authorList>
            <person name="Varghese N."/>
            <person name="Submissions S."/>
        </authorList>
    </citation>
    <scope>NUCLEOTIDE SEQUENCE [LARGE SCALE GENOMIC DNA]</scope>
    <source>
        <strain evidence="7">VKM Ac-2121</strain>
    </source>
</reference>
<dbReference type="AlphaFoldDB" id="A0A1X7P6E7"/>
<evidence type="ECO:0000313" key="6">
    <source>
        <dbReference type="EMBL" id="SMH45824.1"/>
    </source>
</evidence>
<dbReference type="InterPro" id="IPR001296">
    <property type="entry name" value="Glyco_trans_1"/>
</dbReference>
<dbReference type="EMBL" id="FXBM01000002">
    <property type="protein sequence ID" value="SMH45824.1"/>
    <property type="molecule type" value="Genomic_DNA"/>
</dbReference>
<proteinExistence type="predicted"/>
<keyword evidence="3 6" id="KW-0808">Transferase</keyword>
<dbReference type="InterPro" id="IPR028098">
    <property type="entry name" value="Glyco_trans_4-like_N"/>
</dbReference>
<dbReference type="Pfam" id="PF00534">
    <property type="entry name" value="Glycos_transf_1"/>
    <property type="match status" value="1"/>
</dbReference>
<evidence type="ECO:0000256" key="2">
    <source>
        <dbReference type="ARBA" id="ARBA00022676"/>
    </source>
</evidence>
<dbReference type="SUPFAM" id="SSF53756">
    <property type="entry name" value="UDP-Glycosyltransferase/glycogen phosphorylase"/>
    <property type="match status" value="1"/>
</dbReference>
<dbReference type="PANTHER" id="PTHR45947:SF3">
    <property type="entry name" value="SULFOQUINOVOSYL TRANSFERASE SQD2"/>
    <property type="match status" value="1"/>
</dbReference>
<dbReference type="PANTHER" id="PTHR45947">
    <property type="entry name" value="SULFOQUINOVOSYL TRANSFERASE SQD2"/>
    <property type="match status" value="1"/>
</dbReference>